<evidence type="ECO:0000313" key="2">
    <source>
        <dbReference type="Proteomes" id="UP001529369"/>
    </source>
</evidence>
<dbReference type="EMBL" id="JAUFPN010000288">
    <property type="protein sequence ID" value="MDN3568559.1"/>
    <property type="molecule type" value="Genomic_DNA"/>
</dbReference>
<reference evidence="2" key="1">
    <citation type="journal article" date="2019" name="Int. J. Syst. Evol. Microbiol.">
        <title>The Global Catalogue of Microorganisms (GCM) 10K type strain sequencing project: providing services to taxonomists for standard genome sequencing and annotation.</title>
        <authorList>
            <consortium name="The Broad Institute Genomics Platform"/>
            <consortium name="The Broad Institute Genome Sequencing Center for Infectious Disease"/>
            <person name="Wu L."/>
            <person name="Ma J."/>
        </authorList>
    </citation>
    <scope>NUCLEOTIDE SEQUENCE [LARGE SCALE GENOMIC DNA]</scope>
    <source>
        <strain evidence="2">CECT 7131</strain>
    </source>
</reference>
<dbReference type="Proteomes" id="UP001529369">
    <property type="component" value="Unassembled WGS sequence"/>
</dbReference>
<organism evidence="1 2">
    <name type="scientific">Paeniroseomonas aquatica</name>
    <dbReference type="NCBI Taxonomy" id="373043"/>
    <lineage>
        <taxon>Bacteria</taxon>
        <taxon>Pseudomonadati</taxon>
        <taxon>Pseudomonadota</taxon>
        <taxon>Alphaproteobacteria</taxon>
        <taxon>Acetobacterales</taxon>
        <taxon>Acetobacteraceae</taxon>
        <taxon>Paeniroseomonas</taxon>
    </lineage>
</organism>
<dbReference type="RefSeq" id="WP_290320669.1">
    <property type="nucleotide sequence ID" value="NZ_JAUFPN010000288.1"/>
</dbReference>
<comment type="caution">
    <text evidence="1">The sequence shown here is derived from an EMBL/GenBank/DDBJ whole genome shotgun (WGS) entry which is preliminary data.</text>
</comment>
<keyword evidence="2" id="KW-1185">Reference proteome</keyword>
<proteinExistence type="predicted"/>
<gene>
    <name evidence="1" type="ORF">QWZ14_29635</name>
</gene>
<accession>A0ABT8AGT0</accession>
<protein>
    <recommendedName>
        <fullName evidence="3">Ubiquitin-like domain-containing protein</fullName>
    </recommendedName>
</protein>
<evidence type="ECO:0000313" key="1">
    <source>
        <dbReference type="EMBL" id="MDN3568559.1"/>
    </source>
</evidence>
<evidence type="ECO:0008006" key="3">
    <source>
        <dbReference type="Google" id="ProtNLM"/>
    </source>
</evidence>
<sequence>MTSIDMFYQGEGLGEIQHLELEPDATFAILKLRLIEAHGIPHGALLFLEDEDDPLDDHGLVREQASHKGLKVHIHRCRHVEVTVTFNGEMVERRFSPSATVAKVKRWAAEHKFAMTDEEAGEHVLQRAGSYDRSAPGTHIGALTDGKVCGLAFDLVADQRVNGASGGAA</sequence>
<name>A0ABT8AGT0_9PROT</name>